<feature type="coiled-coil region" evidence="6">
    <location>
        <begin position="155"/>
        <end position="182"/>
    </location>
</feature>
<accession>A0A177KI15</accession>
<comment type="similarity">
    <text evidence="2 5">Belongs to the RecX family.</text>
</comment>
<keyword evidence="4 5" id="KW-0963">Cytoplasm</keyword>
<dbReference type="Pfam" id="PF02631">
    <property type="entry name" value="RecX_HTH2"/>
    <property type="match status" value="1"/>
</dbReference>
<dbReference type="NCBIfam" id="NF010733">
    <property type="entry name" value="PRK14135.1"/>
    <property type="match status" value="1"/>
</dbReference>
<comment type="subcellular location">
    <subcellularLocation>
        <location evidence="1 5">Cytoplasm</location>
    </subcellularLocation>
</comment>
<sequence>MPKITKISVQQKRTDRYNIEVDGDYAFSIDEAVLMEFNLRKGSEITKAEVEEIQIRDGVRKGLNAAINYLSIRMRSEKEVLDYLKRKEVEQDAAEEILSRLRLMSYLNDEQFADAFVKTQIQTTDKGPSLIRRELKEKGINEEIASNAMEQFTEEEQIEKATKLYEKQLKKYKRDSAFLQKKKAEEQVMTKGYSTSIMKQAAFVAPPDEEQEMEALMHQAEKAHRRYQSYKPSEYKQKMKMALYRKGFDFSAIDQAIEKLQEE</sequence>
<dbReference type="InterPro" id="IPR053925">
    <property type="entry name" value="RecX_HTH_3rd"/>
</dbReference>
<evidence type="ECO:0000259" key="9">
    <source>
        <dbReference type="Pfam" id="PF21982"/>
    </source>
</evidence>
<feature type="domain" description="RecX third three-helical" evidence="8">
    <location>
        <begin position="210"/>
        <end position="257"/>
    </location>
</feature>
<reference evidence="10 11" key="1">
    <citation type="submission" date="2016-01" db="EMBL/GenBank/DDBJ databases">
        <title>Investigation of taxonomic status of Bacillus aminovorans.</title>
        <authorList>
            <person name="Verma A."/>
            <person name="Pal Y."/>
            <person name="Krishnamurthi S."/>
        </authorList>
    </citation>
    <scope>NUCLEOTIDE SEQUENCE [LARGE SCALE GENOMIC DNA]</scope>
    <source>
        <strain evidence="10 11">DSM 4337</strain>
    </source>
</reference>
<evidence type="ECO:0000256" key="4">
    <source>
        <dbReference type="ARBA" id="ARBA00022490"/>
    </source>
</evidence>
<dbReference type="InterPro" id="IPR053926">
    <property type="entry name" value="RecX_HTH_1st"/>
</dbReference>
<evidence type="ECO:0000256" key="1">
    <source>
        <dbReference type="ARBA" id="ARBA00004496"/>
    </source>
</evidence>
<evidence type="ECO:0000259" key="7">
    <source>
        <dbReference type="Pfam" id="PF02631"/>
    </source>
</evidence>
<comment type="function">
    <text evidence="5">Modulates RecA activity.</text>
</comment>
<dbReference type="Gene3D" id="1.10.10.10">
    <property type="entry name" value="Winged helix-like DNA-binding domain superfamily/Winged helix DNA-binding domain"/>
    <property type="match status" value="4"/>
</dbReference>
<evidence type="ECO:0000256" key="2">
    <source>
        <dbReference type="ARBA" id="ARBA00009695"/>
    </source>
</evidence>
<gene>
    <name evidence="5" type="primary">recX</name>
    <name evidence="10" type="ORF">AWH48_11820</name>
</gene>
<dbReference type="Pfam" id="PF21981">
    <property type="entry name" value="RecX_HTH3"/>
    <property type="match status" value="1"/>
</dbReference>
<dbReference type="InterPro" id="IPR036388">
    <property type="entry name" value="WH-like_DNA-bd_sf"/>
</dbReference>
<evidence type="ECO:0000313" key="11">
    <source>
        <dbReference type="Proteomes" id="UP000077271"/>
    </source>
</evidence>
<dbReference type="AlphaFoldDB" id="A0A177KI15"/>
<dbReference type="OrthoDB" id="5421057at2"/>
<dbReference type="PANTHER" id="PTHR33602">
    <property type="entry name" value="REGULATORY PROTEIN RECX FAMILY PROTEIN"/>
    <property type="match status" value="1"/>
</dbReference>
<dbReference type="InterPro" id="IPR053924">
    <property type="entry name" value="RecX_HTH_2nd"/>
</dbReference>
<dbReference type="GO" id="GO:0006282">
    <property type="term" value="P:regulation of DNA repair"/>
    <property type="evidence" value="ECO:0007669"/>
    <property type="project" value="UniProtKB-UniRule"/>
</dbReference>
<feature type="domain" description="RecX second three-helical" evidence="7">
    <location>
        <begin position="108"/>
        <end position="149"/>
    </location>
</feature>
<dbReference type="GO" id="GO:0005737">
    <property type="term" value="C:cytoplasm"/>
    <property type="evidence" value="ECO:0007669"/>
    <property type="project" value="UniProtKB-SubCell"/>
</dbReference>
<evidence type="ECO:0000259" key="8">
    <source>
        <dbReference type="Pfam" id="PF21981"/>
    </source>
</evidence>
<comment type="caution">
    <text evidence="10">The sequence shown here is derived from an EMBL/GenBank/DDBJ whole genome shotgun (WGS) entry which is preliminary data.</text>
</comment>
<organism evidence="10 11">
    <name type="scientific">Domibacillus aminovorans</name>
    <dbReference type="NCBI Taxonomy" id="29332"/>
    <lineage>
        <taxon>Bacteria</taxon>
        <taxon>Bacillati</taxon>
        <taxon>Bacillota</taxon>
        <taxon>Bacilli</taxon>
        <taxon>Bacillales</taxon>
        <taxon>Bacillaceae</taxon>
        <taxon>Domibacillus</taxon>
    </lineage>
</organism>
<protein>
    <recommendedName>
        <fullName evidence="3 5">Regulatory protein RecX</fullName>
    </recommendedName>
</protein>
<dbReference type="Pfam" id="PF21982">
    <property type="entry name" value="RecX_HTH1"/>
    <property type="match status" value="1"/>
</dbReference>
<dbReference type="RefSeq" id="WP_063975447.1">
    <property type="nucleotide sequence ID" value="NZ_LQWZ01000036.1"/>
</dbReference>
<name>A0A177KI15_9BACI</name>
<keyword evidence="6" id="KW-0175">Coiled coil</keyword>
<evidence type="ECO:0000256" key="5">
    <source>
        <dbReference type="HAMAP-Rule" id="MF_01114"/>
    </source>
</evidence>
<dbReference type="InterPro" id="IPR003783">
    <property type="entry name" value="Regulatory_RecX"/>
</dbReference>
<dbReference type="Proteomes" id="UP000077271">
    <property type="component" value="Unassembled WGS sequence"/>
</dbReference>
<evidence type="ECO:0000256" key="3">
    <source>
        <dbReference type="ARBA" id="ARBA00018111"/>
    </source>
</evidence>
<dbReference type="EMBL" id="LQWZ01000036">
    <property type="protein sequence ID" value="OAH53040.1"/>
    <property type="molecule type" value="Genomic_DNA"/>
</dbReference>
<evidence type="ECO:0000313" key="10">
    <source>
        <dbReference type="EMBL" id="OAH53040.1"/>
    </source>
</evidence>
<proteinExistence type="inferred from homology"/>
<feature type="domain" description="RecX first three-helical" evidence="9">
    <location>
        <begin position="64"/>
        <end position="101"/>
    </location>
</feature>
<dbReference type="HAMAP" id="MF_01114">
    <property type="entry name" value="RecX"/>
    <property type="match status" value="1"/>
</dbReference>
<dbReference type="PANTHER" id="PTHR33602:SF1">
    <property type="entry name" value="REGULATORY PROTEIN RECX FAMILY PROTEIN"/>
    <property type="match status" value="1"/>
</dbReference>
<evidence type="ECO:0000256" key="6">
    <source>
        <dbReference type="SAM" id="Coils"/>
    </source>
</evidence>